<gene>
    <name evidence="1" type="ORF">LCGC14_1963580</name>
</gene>
<comment type="caution">
    <text evidence="1">The sequence shown here is derived from an EMBL/GenBank/DDBJ whole genome shotgun (WGS) entry which is preliminary data.</text>
</comment>
<organism evidence="1">
    <name type="scientific">marine sediment metagenome</name>
    <dbReference type="NCBI Taxonomy" id="412755"/>
    <lineage>
        <taxon>unclassified sequences</taxon>
        <taxon>metagenomes</taxon>
        <taxon>ecological metagenomes</taxon>
    </lineage>
</organism>
<evidence type="ECO:0000313" key="1">
    <source>
        <dbReference type="EMBL" id="KKL84552.1"/>
    </source>
</evidence>
<dbReference type="EMBL" id="LAZR01021668">
    <property type="protein sequence ID" value="KKL84552.1"/>
    <property type="molecule type" value="Genomic_DNA"/>
</dbReference>
<protein>
    <submittedName>
        <fullName evidence="1">Uncharacterized protein</fullName>
    </submittedName>
</protein>
<accession>A0A0F9IAW3</accession>
<proteinExistence type="predicted"/>
<sequence>MDKHQIADLKEQTSEEFWRDWERLYQMFEGRRKAEEKKFRPHSPKYDTAIRLLHNCLLDKGSNKRFWAEVESFLEAELDKPPEEAEEKLGWCSCGWVPEPGTVVPWSCPKCDADIQLPISNKPPEPECKHRKKHMKMFENFGERHFKGWSYIYYKDIGDKHCRDCGAKL</sequence>
<name>A0A0F9IAW3_9ZZZZ</name>
<dbReference type="AlphaFoldDB" id="A0A0F9IAW3"/>
<reference evidence="1" key="1">
    <citation type="journal article" date="2015" name="Nature">
        <title>Complex archaea that bridge the gap between prokaryotes and eukaryotes.</title>
        <authorList>
            <person name="Spang A."/>
            <person name="Saw J.H."/>
            <person name="Jorgensen S.L."/>
            <person name="Zaremba-Niedzwiedzka K."/>
            <person name="Martijn J."/>
            <person name="Lind A.E."/>
            <person name="van Eijk R."/>
            <person name="Schleper C."/>
            <person name="Guy L."/>
            <person name="Ettema T.J."/>
        </authorList>
    </citation>
    <scope>NUCLEOTIDE SEQUENCE</scope>
</reference>